<dbReference type="GO" id="GO:0004930">
    <property type="term" value="F:G protein-coupled receptor activity"/>
    <property type="evidence" value="ECO:0007669"/>
    <property type="project" value="UniProtKB-KW"/>
</dbReference>
<keyword evidence="8 12" id="KW-1133">Transmembrane helix</keyword>
<evidence type="ECO:0000313" key="14">
    <source>
        <dbReference type="EMBL" id="KAB0401060.1"/>
    </source>
</evidence>
<feature type="domain" description="G-protein coupled receptors family 1 profile" evidence="13">
    <location>
        <begin position="89"/>
        <end position="182"/>
    </location>
</feature>
<evidence type="ECO:0000256" key="2">
    <source>
        <dbReference type="ARBA" id="ARBA00002752"/>
    </source>
</evidence>
<evidence type="ECO:0000256" key="4">
    <source>
        <dbReference type="ARBA" id="ARBA00022642"/>
    </source>
</evidence>
<proteinExistence type="predicted"/>
<dbReference type="OrthoDB" id="10055255at2759"/>
<comment type="subcellular location">
    <subcellularLocation>
        <location evidence="3">Membrane</location>
    </subcellularLocation>
</comment>
<feature type="transmembrane region" description="Helical" evidence="12">
    <location>
        <begin position="121"/>
        <end position="141"/>
    </location>
</feature>
<evidence type="ECO:0000259" key="13">
    <source>
        <dbReference type="PROSITE" id="PS50262"/>
    </source>
</evidence>
<dbReference type="SUPFAM" id="SSF51182">
    <property type="entry name" value="RmlC-like cupins"/>
    <property type="match status" value="1"/>
</dbReference>
<evidence type="ECO:0000256" key="11">
    <source>
        <dbReference type="ARBA" id="ARBA00023136"/>
    </source>
</evidence>
<dbReference type="Pfam" id="PF06052">
    <property type="entry name" value="3-HAO"/>
    <property type="match status" value="1"/>
</dbReference>
<dbReference type="InterPro" id="IPR017452">
    <property type="entry name" value="GPCR_Rhodpsn_7TM"/>
</dbReference>
<keyword evidence="6" id="KW-0479">Metal-binding</keyword>
<dbReference type="PANTHER" id="PTHR15497:SF1">
    <property type="entry name" value="3-HYDROXYANTHRANILATE 3,4-DIOXYGENASE"/>
    <property type="match status" value="1"/>
</dbReference>
<protein>
    <recommendedName>
        <fullName evidence="13">G-protein coupled receptors family 1 profile domain-containing protein</fullName>
    </recommendedName>
</protein>
<feature type="transmembrane region" description="Helical" evidence="12">
    <location>
        <begin position="82"/>
        <end position="100"/>
    </location>
</feature>
<dbReference type="InterPro" id="IPR010329">
    <property type="entry name" value="3hydroanth_dOase"/>
</dbReference>
<evidence type="ECO:0000256" key="12">
    <source>
        <dbReference type="SAM" id="Phobius"/>
    </source>
</evidence>
<keyword evidence="4" id="KW-0662">Pyridine nucleotide biosynthesis</keyword>
<gene>
    <name evidence="14" type="ORF">E2I00_014874</name>
</gene>
<dbReference type="PANTHER" id="PTHR15497">
    <property type="entry name" value="3-HYDROXYANTHRANILATE 3,4-DIOXYGENASE"/>
    <property type="match status" value="1"/>
</dbReference>
<evidence type="ECO:0000256" key="3">
    <source>
        <dbReference type="ARBA" id="ARBA00004370"/>
    </source>
</evidence>
<dbReference type="Gene3D" id="2.60.120.10">
    <property type="entry name" value="Jelly Rolls"/>
    <property type="match status" value="1"/>
</dbReference>
<dbReference type="InterPro" id="IPR014710">
    <property type="entry name" value="RmlC-like_jellyroll"/>
</dbReference>
<dbReference type="Proteomes" id="UP000437017">
    <property type="component" value="Unassembled WGS sequence"/>
</dbReference>
<keyword evidence="11 12" id="KW-0472">Membrane</keyword>
<dbReference type="GO" id="GO:0005737">
    <property type="term" value="C:cytoplasm"/>
    <property type="evidence" value="ECO:0007669"/>
    <property type="project" value="TreeGrafter"/>
</dbReference>
<accession>A0A6A1Q0H2</accession>
<evidence type="ECO:0000313" key="15">
    <source>
        <dbReference type="Proteomes" id="UP000437017"/>
    </source>
</evidence>
<dbReference type="GO" id="GO:0005506">
    <property type="term" value="F:iron ion binding"/>
    <property type="evidence" value="ECO:0007669"/>
    <property type="project" value="InterPro"/>
</dbReference>
<keyword evidence="10" id="KW-0408">Iron</keyword>
<dbReference type="GO" id="GO:0000334">
    <property type="term" value="F:3-hydroxyanthranilate 3,4-dioxygenase activity"/>
    <property type="evidence" value="ECO:0007669"/>
    <property type="project" value="InterPro"/>
</dbReference>
<keyword evidence="7" id="KW-0223">Dioxygenase</keyword>
<dbReference type="EMBL" id="SGJD01001263">
    <property type="protein sequence ID" value="KAB0401060.1"/>
    <property type="molecule type" value="Genomic_DNA"/>
</dbReference>
<keyword evidence="9" id="KW-0560">Oxidoreductase</keyword>
<dbReference type="SUPFAM" id="SSF81321">
    <property type="entry name" value="Family A G protein-coupled receptor-like"/>
    <property type="match status" value="1"/>
</dbReference>
<evidence type="ECO:0000256" key="9">
    <source>
        <dbReference type="ARBA" id="ARBA00023002"/>
    </source>
</evidence>
<keyword evidence="15" id="KW-1185">Reference proteome</keyword>
<evidence type="ECO:0000256" key="1">
    <source>
        <dbReference type="ARBA" id="ARBA00001954"/>
    </source>
</evidence>
<organism evidence="14 15">
    <name type="scientific">Balaenoptera physalus</name>
    <name type="common">Fin whale</name>
    <name type="synonym">Balaena physalus</name>
    <dbReference type="NCBI Taxonomy" id="9770"/>
    <lineage>
        <taxon>Eukaryota</taxon>
        <taxon>Metazoa</taxon>
        <taxon>Chordata</taxon>
        <taxon>Craniata</taxon>
        <taxon>Vertebrata</taxon>
        <taxon>Euteleostomi</taxon>
        <taxon>Mammalia</taxon>
        <taxon>Eutheria</taxon>
        <taxon>Laurasiatheria</taxon>
        <taxon>Artiodactyla</taxon>
        <taxon>Whippomorpha</taxon>
        <taxon>Cetacea</taxon>
        <taxon>Mysticeti</taxon>
        <taxon>Balaenopteridae</taxon>
        <taxon>Balaenoptera</taxon>
    </lineage>
</organism>
<dbReference type="InterPro" id="IPR011051">
    <property type="entry name" value="RmlC_Cupin_sf"/>
</dbReference>
<keyword evidence="5 12" id="KW-0812">Transmembrane</keyword>
<evidence type="ECO:0000256" key="6">
    <source>
        <dbReference type="ARBA" id="ARBA00022723"/>
    </source>
</evidence>
<evidence type="ECO:0000256" key="10">
    <source>
        <dbReference type="ARBA" id="ARBA00023004"/>
    </source>
</evidence>
<dbReference type="GO" id="GO:0034354">
    <property type="term" value="P:'de novo' NAD+ biosynthetic process from L-tryptophan"/>
    <property type="evidence" value="ECO:0007669"/>
    <property type="project" value="TreeGrafter"/>
</dbReference>
<dbReference type="GO" id="GO:0046874">
    <property type="term" value="P:quinolinate metabolic process"/>
    <property type="evidence" value="ECO:0007669"/>
    <property type="project" value="TreeGrafter"/>
</dbReference>
<sequence>MERPVRVKAWVEENRASFLPPVCNQLLHQKQLKIMFVGGPNTRKDYHIEEGEEVFYQLEGDMLLQVLEQGKHRDVVIRQGEALFVLESFLPPVLILFAIVKVMLTIRRRGLDVQAGPRRAVCTLAAVVAIYTVCFLPSIIFGKASIVAFRLHACCTLDICSQLFHGSVAFTYLNSALDPRLNPNFLCQGRALLGLTQGWQASASDKSTYQPSVWRWVPSGKVVAAGKL</sequence>
<dbReference type="AlphaFoldDB" id="A0A6A1Q0H2"/>
<dbReference type="PROSITE" id="PS50262">
    <property type="entry name" value="G_PROTEIN_RECEP_F1_2"/>
    <property type="match status" value="1"/>
</dbReference>
<evidence type="ECO:0000256" key="8">
    <source>
        <dbReference type="ARBA" id="ARBA00022989"/>
    </source>
</evidence>
<reference evidence="14 15" key="1">
    <citation type="journal article" date="2019" name="PLoS ONE">
        <title>Genomic analyses reveal an absence of contemporary introgressive admixture between fin whales and blue whales, despite known hybrids.</title>
        <authorList>
            <person name="Westbury M.V."/>
            <person name="Petersen B."/>
            <person name="Lorenzen E.D."/>
        </authorList>
    </citation>
    <scope>NUCLEOTIDE SEQUENCE [LARGE SCALE GENOMIC DNA]</scope>
    <source>
        <strain evidence="14">FinWhale-01</strain>
    </source>
</reference>
<dbReference type="GO" id="GO:0016020">
    <property type="term" value="C:membrane"/>
    <property type="evidence" value="ECO:0007669"/>
    <property type="project" value="UniProtKB-SubCell"/>
</dbReference>
<comment type="function">
    <text evidence="2">Catalyzes the oxidative ring opening of 3-hydroxyanthranilate to 2-amino-3-carboxymuconate semialdehyde, which spontaneously cyclizes to quinolinate.</text>
</comment>
<evidence type="ECO:0000256" key="7">
    <source>
        <dbReference type="ARBA" id="ARBA00022964"/>
    </source>
</evidence>
<name>A0A6A1Q0H2_BALPH</name>
<comment type="caution">
    <text evidence="14">The sequence shown here is derived from an EMBL/GenBank/DDBJ whole genome shotgun (WGS) entry which is preliminary data.</text>
</comment>
<comment type="cofactor">
    <cofactor evidence="1">
        <name>Fe(2+)</name>
        <dbReference type="ChEBI" id="CHEBI:29033"/>
    </cofactor>
</comment>
<evidence type="ECO:0000256" key="5">
    <source>
        <dbReference type="ARBA" id="ARBA00022692"/>
    </source>
</evidence>